<comment type="caution">
    <text evidence="1">The sequence shown here is derived from an EMBL/GenBank/DDBJ whole genome shotgun (WGS) entry which is preliminary data.</text>
</comment>
<reference evidence="1" key="1">
    <citation type="journal article" date="2014" name="Front. Microbiol.">
        <title>High frequency of phylogenetically diverse reductive dehalogenase-homologous genes in deep subseafloor sedimentary metagenomes.</title>
        <authorList>
            <person name="Kawai M."/>
            <person name="Futagami T."/>
            <person name="Toyoda A."/>
            <person name="Takaki Y."/>
            <person name="Nishi S."/>
            <person name="Hori S."/>
            <person name="Arai W."/>
            <person name="Tsubouchi T."/>
            <person name="Morono Y."/>
            <person name="Uchiyama I."/>
            <person name="Ito T."/>
            <person name="Fujiyama A."/>
            <person name="Inagaki F."/>
            <person name="Takami H."/>
        </authorList>
    </citation>
    <scope>NUCLEOTIDE SEQUENCE</scope>
    <source>
        <strain evidence="1">Expedition CK06-06</strain>
    </source>
</reference>
<name>X1VV60_9ZZZZ</name>
<feature type="non-terminal residue" evidence="1">
    <location>
        <position position="86"/>
    </location>
</feature>
<proteinExistence type="predicted"/>
<accession>X1VV60</accession>
<evidence type="ECO:0008006" key="2">
    <source>
        <dbReference type="Google" id="ProtNLM"/>
    </source>
</evidence>
<dbReference type="InterPro" id="IPR029057">
    <property type="entry name" value="PRTase-like"/>
</dbReference>
<dbReference type="EMBL" id="BARW01040983">
    <property type="protein sequence ID" value="GAJ21721.1"/>
    <property type="molecule type" value="Genomic_DNA"/>
</dbReference>
<dbReference type="AlphaFoldDB" id="X1VV60"/>
<dbReference type="SUPFAM" id="SSF53271">
    <property type="entry name" value="PRTase-like"/>
    <property type="match status" value="1"/>
</dbReference>
<organism evidence="1">
    <name type="scientific">marine sediment metagenome</name>
    <dbReference type="NCBI Taxonomy" id="412755"/>
    <lineage>
        <taxon>unclassified sequences</taxon>
        <taxon>metagenomes</taxon>
        <taxon>ecological metagenomes</taxon>
    </lineage>
</organism>
<protein>
    <recommendedName>
        <fullName evidence="2">Orotate phosphoribosyltransferase</fullName>
    </recommendedName>
</protein>
<evidence type="ECO:0000313" key="1">
    <source>
        <dbReference type="EMBL" id="GAJ21721.1"/>
    </source>
</evidence>
<dbReference type="Gene3D" id="3.40.50.2020">
    <property type="match status" value="1"/>
</dbReference>
<gene>
    <name evidence="1" type="ORF">S12H4_61630</name>
</gene>
<sequence length="86" mass="9589">MDEIQQYRERLFKLLAERSLSFGHFVLTSGRVSDHYFDCKKVTRNSEGKFLVGNVCFYEILKFDPTIDGIGGLTMGADLSASGGFG</sequence>